<evidence type="ECO:0000313" key="2">
    <source>
        <dbReference type="Proteomes" id="UP000188268"/>
    </source>
</evidence>
<comment type="caution">
    <text evidence="1">The sequence shown here is derived from an EMBL/GenBank/DDBJ whole genome shotgun (WGS) entry which is preliminary data.</text>
</comment>
<dbReference type="Gramene" id="OMO70880">
    <property type="protein sequence ID" value="OMO70880"/>
    <property type="gene ID" value="CCACVL1_18603"/>
</dbReference>
<dbReference type="EMBL" id="AWWV01011756">
    <property type="protein sequence ID" value="OMO70880.1"/>
    <property type="molecule type" value="Genomic_DNA"/>
</dbReference>
<evidence type="ECO:0000313" key="1">
    <source>
        <dbReference type="EMBL" id="OMO70880.1"/>
    </source>
</evidence>
<name>A0A1R3HKN4_COCAP</name>
<keyword evidence="2" id="KW-1185">Reference proteome</keyword>
<sequence>MDRARLFLGAGNLQKIINGSI</sequence>
<dbReference type="AlphaFoldDB" id="A0A1R3HKN4"/>
<gene>
    <name evidence="1" type="ORF">CCACVL1_18603</name>
</gene>
<proteinExistence type="predicted"/>
<accession>A0A1R3HKN4</accession>
<protein>
    <submittedName>
        <fullName evidence="1">Uncharacterized protein</fullName>
    </submittedName>
</protein>
<reference evidence="1 2" key="1">
    <citation type="submission" date="2013-09" db="EMBL/GenBank/DDBJ databases">
        <title>Corchorus capsularis genome sequencing.</title>
        <authorList>
            <person name="Alam M."/>
            <person name="Haque M.S."/>
            <person name="Islam M.S."/>
            <person name="Emdad E.M."/>
            <person name="Islam M.M."/>
            <person name="Ahmed B."/>
            <person name="Halim A."/>
            <person name="Hossen Q.M.M."/>
            <person name="Hossain M.Z."/>
            <person name="Ahmed R."/>
            <person name="Khan M.M."/>
            <person name="Islam R."/>
            <person name="Rashid M.M."/>
            <person name="Khan S.A."/>
            <person name="Rahman M.S."/>
            <person name="Alam M."/>
        </authorList>
    </citation>
    <scope>NUCLEOTIDE SEQUENCE [LARGE SCALE GENOMIC DNA]</scope>
    <source>
        <strain evidence="2">cv. CVL-1</strain>
        <tissue evidence="1">Whole seedling</tissue>
    </source>
</reference>
<organism evidence="1 2">
    <name type="scientific">Corchorus capsularis</name>
    <name type="common">Jute</name>
    <dbReference type="NCBI Taxonomy" id="210143"/>
    <lineage>
        <taxon>Eukaryota</taxon>
        <taxon>Viridiplantae</taxon>
        <taxon>Streptophyta</taxon>
        <taxon>Embryophyta</taxon>
        <taxon>Tracheophyta</taxon>
        <taxon>Spermatophyta</taxon>
        <taxon>Magnoliopsida</taxon>
        <taxon>eudicotyledons</taxon>
        <taxon>Gunneridae</taxon>
        <taxon>Pentapetalae</taxon>
        <taxon>rosids</taxon>
        <taxon>malvids</taxon>
        <taxon>Malvales</taxon>
        <taxon>Malvaceae</taxon>
        <taxon>Grewioideae</taxon>
        <taxon>Apeibeae</taxon>
        <taxon>Corchorus</taxon>
    </lineage>
</organism>
<dbReference type="Proteomes" id="UP000188268">
    <property type="component" value="Unassembled WGS sequence"/>
</dbReference>